<dbReference type="PANTHER" id="PTHR35201:SF4">
    <property type="entry name" value="BETA-PINACENE SYNTHASE-RELATED"/>
    <property type="match status" value="1"/>
</dbReference>
<proteinExistence type="inferred from homology"/>
<reference evidence="5" key="1">
    <citation type="journal article" date="2019" name="Int. J. Syst. Evol. Microbiol.">
        <title>The Global Catalogue of Microorganisms (GCM) 10K type strain sequencing project: providing services to taxonomists for standard genome sequencing and annotation.</title>
        <authorList>
            <consortium name="The Broad Institute Genomics Platform"/>
            <consortium name="The Broad Institute Genome Sequencing Center for Infectious Disease"/>
            <person name="Wu L."/>
            <person name="Ma J."/>
        </authorList>
    </citation>
    <scope>NUCLEOTIDE SEQUENCE [LARGE SCALE GENOMIC DNA]</scope>
    <source>
        <strain evidence="5">JCM 17326</strain>
    </source>
</reference>
<keyword evidence="1 2" id="KW-0456">Lyase</keyword>
<dbReference type="PANTHER" id="PTHR35201">
    <property type="entry name" value="TERPENE SYNTHASE"/>
    <property type="match status" value="1"/>
</dbReference>
<protein>
    <recommendedName>
        <fullName evidence="2">Terpene synthase</fullName>
        <ecNumber evidence="2">4.2.3.-</ecNumber>
    </recommendedName>
</protein>
<evidence type="ECO:0000256" key="1">
    <source>
        <dbReference type="ARBA" id="ARBA00023239"/>
    </source>
</evidence>
<keyword evidence="2" id="KW-0479">Metal-binding</keyword>
<keyword evidence="5" id="KW-1185">Reference proteome</keyword>
<evidence type="ECO:0000256" key="2">
    <source>
        <dbReference type="RuleBase" id="RU366034"/>
    </source>
</evidence>
<dbReference type="EMBL" id="BAABDQ010000009">
    <property type="protein sequence ID" value="GAA3560197.1"/>
    <property type="molecule type" value="Genomic_DNA"/>
</dbReference>
<evidence type="ECO:0000313" key="5">
    <source>
        <dbReference type="Proteomes" id="UP001500630"/>
    </source>
</evidence>
<dbReference type="EC" id="4.2.3.-" evidence="2"/>
<dbReference type="Pfam" id="PF19086">
    <property type="entry name" value="Terpene_syn_C_2"/>
    <property type="match status" value="1"/>
</dbReference>
<evidence type="ECO:0000313" key="4">
    <source>
        <dbReference type="EMBL" id="GAA3560197.1"/>
    </source>
</evidence>
<name>A0ABP6X3B2_9ACTN</name>
<dbReference type="InterPro" id="IPR008949">
    <property type="entry name" value="Isoprenoid_synthase_dom_sf"/>
</dbReference>
<sequence>MVPLATGQQLAVPPFYCPITMACAPNSTTVDHETVAWMKRLKLHESREQRDYQARTNYGGWACMTIPDGSQQRRQLFSDMTIWYLSVDDAFFDEAEDADDVDLLLLHLDRVLQIPDAATAGSDLWPIVGLRDLRQRIEQFTTTAQLQQWVSTLRSCLMAAAHGASFRRQNPTQNLNDYVVLRLGEGGMWLVMAMIPIVGGYELTKAELTDPRVRALEDMASFLPQWDNDILGYAKETIRSARYGYPPLSNVITILARENACDINAAQHLAIMMRDRVMCRFIQLRERVLLDASANLARYVTGLGHFIRGYLEWARTTPRYTIATNPGDPATIDPITMPTTWAQHPSDDSPDPLPIPAIAWWWQQGSE</sequence>
<dbReference type="SUPFAM" id="SSF48576">
    <property type="entry name" value="Terpenoid synthases"/>
    <property type="match status" value="1"/>
</dbReference>
<dbReference type="Gene3D" id="1.10.600.10">
    <property type="entry name" value="Farnesyl Diphosphate Synthase"/>
    <property type="match status" value="1"/>
</dbReference>
<evidence type="ECO:0000256" key="3">
    <source>
        <dbReference type="SAM" id="MobiDB-lite"/>
    </source>
</evidence>
<comment type="cofactor">
    <cofactor evidence="2">
        <name>Mg(2+)</name>
        <dbReference type="ChEBI" id="CHEBI:18420"/>
    </cofactor>
</comment>
<accession>A0ABP6X3B2</accession>
<gene>
    <name evidence="4" type="ORF">GCM10022419_046030</name>
</gene>
<organism evidence="4 5">
    <name type="scientific">Nonomuraea rosea</name>
    <dbReference type="NCBI Taxonomy" id="638574"/>
    <lineage>
        <taxon>Bacteria</taxon>
        <taxon>Bacillati</taxon>
        <taxon>Actinomycetota</taxon>
        <taxon>Actinomycetes</taxon>
        <taxon>Streptosporangiales</taxon>
        <taxon>Streptosporangiaceae</taxon>
        <taxon>Nonomuraea</taxon>
    </lineage>
</organism>
<dbReference type="Proteomes" id="UP001500630">
    <property type="component" value="Unassembled WGS sequence"/>
</dbReference>
<dbReference type="InterPro" id="IPR034686">
    <property type="entry name" value="Terpene_cyclase-like_2"/>
</dbReference>
<dbReference type="RefSeq" id="WP_345564622.1">
    <property type="nucleotide sequence ID" value="NZ_BAABDQ010000009.1"/>
</dbReference>
<comment type="caution">
    <text evidence="4">The sequence shown here is derived from an EMBL/GenBank/DDBJ whole genome shotgun (WGS) entry which is preliminary data.</text>
</comment>
<comment type="similarity">
    <text evidence="2">Belongs to the terpene synthase family.</text>
</comment>
<keyword evidence="2" id="KW-0460">Magnesium</keyword>
<feature type="region of interest" description="Disordered" evidence="3">
    <location>
        <begin position="324"/>
        <end position="351"/>
    </location>
</feature>